<dbReference type="RefSeq" id="WP_099305456.1">
    <property type="nucleotide sequence ID" value="NZ_PDVP01000003.1"/>
</dbReference>
<gene>
    <name evidence="2" type="ORF">CSC94_07320</name>
</gene>
<keyword evidence="1" id="KW-1133">Transmembrane helix</keyword>
<dbReference type="EMBL" id="PDVP01000003">
    <property type="protein sequence ID" value="PHP67509.1"/>
    <property type="molecule type" value="Genomic_DNA"/>
</dbReference>
<evidence type="ECO:0000256" key="1">
    <source>
        <dbReference type="SAM" id="Phobius"/>
    </source>
</evidence>
<evidence type="ECO:0000313" key="3">
    <source>
        <dbReference type="Proteomes" id="UP000221168"/>
    </source>
</evidence>
<feature type="transmembrane region" description="Helical" evidence="1">
    <location>
        <begin position="56"/>
        <end position="77"/>
    </location>
</feature>
<reference evidence="2 3" key="1">
    <citation type="submission" date="2017-10" db="EMBL/GenBank/DDBJ databases">
        <title>Sedimentibacterium mangrovi gen. nov., sp. nov., a novel member of family Phyllobacteriacea isolated from mangrove sediment.</title>
        <authorList>
            <person name="Liao H."/>
            <person name="Tian Y."/>
        </authorList>
    </citation>
    <scope>NUCLEOTIDE SEQUENCE [LARGE SCALE GENOMIC DNA]</scope>
    <source>
        <strain evidence="2 3">X9-2-2</strain>
    </source>
</reference>
<feature type="transmembrane region" description="Helical" evidence="1">
    <location>
        <begin position="31"/>
        <end position="49"/>
    </location>
</feature>
<sequence>MPFTMLSAIFSAFFLVRVIKGHWARHPHYLGLAMIGSLVATVALARFAPGMEDDMIVGNLATFVGGAATITLFDLVMGA</sequence>
<name>A0A2G1QPV5_9HYPH</name>
<protein>
    <submittedName>
        <fullName evidence="2">Uncharacterized protein</fullName>
    </submittedName>
</protein>
<dbReference type="Proteomes" id="UP000221168">
    <property type="component" value="Unassembled WGS sequence"/>
</dbReference>
<accession>A0A2G1QPV5</accession>
<comment type="caution">
    <text evidence="2">The sequence shown here is derived from an EMBL/GenBank/DDBJ whole genome shotgun (WGS) entry which is preliminary data.</text>
</comment>
<keyword evidence="3" id="KW-1185">Reference proteome</keyword>
<dbReference type="AlphaFoldDB" id="A0A2G1QPV5"/>
<proteinExistence type="predicted"/>
<evidence type="ECO:0000313" key="2">
    <source>
        <dbReference type="EMBL" id="PHP67509.1"/>
    </source>
</evidence>
<keyword evidence="1" id="KW-0812">Transmembrane</keyword>
<keyword evidence="1" id="KW-0472">Membrane</keyword>
<dbReference type="OrthoDB" id="8082671at2"/>
<organism evidence="2 3">
    <name type="scientific">Zhengella mangrovi</name>
    <dbReference type="NCBI Taxonomy" id="1982044"/>
    <lineage>
        <taxon>Bacteria</taxon>
        <taxon>Pseudomonadati</taxon>
        <taxon>Pseudomonadota</taxon>
        <taxon>Alphaproteobacteria</taxon>
        <taxon>Hyphomicrobiales</taxon>
        <taxon>Notoacmeibacteraceae</taxon>
        <taxon>Zhengella</taxon>
    </lineage>
</organism>